<protein>
    <submittedName>
        <fullName evidence="1">Uncharacterized protein</fullName>
    </submittedName>
</protein>
<evidence type="ECO:0000313" key="2">
    <source>
        <dbReference type="Proteomes" id="UP000034160"/>
    </source>
</evidence>
<accession>A0A0G1B372</accession>
<dbReference type="Proteomes" id="UP000034160">
    <property type="component" value="Unassembled WGS sequence"/>
</dbReference>
<sequence length="226" mass="26246">MDVLLKKKAIGLRNIGESYSQISQELMVNKSTLSGWLKDIVLSDELKKKISSRRPQWIENYKRAVKIRNDLKMKNLIGKTKKDFGFLTKRDWEVAGAFLYWGEGEKGRGSAISVSNTNPDIILFAINWLEKCFDLDRSNMKFYLHLYSDMNIGEKVKYWCSYLDIKESQFGKPYIKKSTLLSIDFKSFKHGTCRLYYGDVKIKDRILSLVKLFVLSINSTGPVVQW</sequence>
<organism evidence="1 2">
    <name type="scientific">Candidatus Amesbacteria bacterium GW2011_GWA2_42_12</name>
    <dbReference type="NCBI Taxonomy" id="1618356"/>
    <lineage>
        <taxon>Bacteria</taxon>
        <taxon>Candidatus Amesiibacteriota</taxon>
    </lineage>
</organism>
<dbReference type="STRING" id="1618356.UU93_C0012G0017"/>
<evidence type="ECO:0000313" key="1">
    <source>
        <dbReference type="EMBL" id="KKS31998.1"/>
    </source>
</evidence>
<gene>
    <name evidence="1" type="ORF">UU93_C0012G0017</name>
</gene>
<name>A0A0G1B372_9BACT</name>
<dbReference type="EMBL" id="LCCN01000012">
    <property type="protein sequence ID" value="KKS31998.1"/>
    <property type="molecule type" value="Genomic_DNA"/>
</dbReference>
<dbReference type="AlphaFoldDB" id="A0A0G1B372"/>
<proteinExistence type="predicted"/>
<comment type="caution">
    <text evidence="1">The sequence shown here is derived from an EMBL/GenBank/DDBJ whole genome shotgun (WGS) entry which is preliminary data.</text>
</comment>
<reference evidence="1 2" key="1">
    <citation type="journal article" date="2015" name="Nature">
        <title>rRNA introns, odd ribosomes, and small enigmatic genomes across a large radiation of phyla.</title>
        <authorList>
            <person name="Brown C.T."/>
            <person name="Hug L.A."/>
            <person name="Thomas B.C."/>
            <person name="Sharon I."/>
            <person name="Castelle C.J."/>
            <person name="Singh A."/>
            <person name="Wilkins M.J."/>
            <person name="Williams K.H."/>
            <person name="Banfield J.F."/>
        </authorList>
    </citation>
    <scope>NUCLEOTIDE SEQUENCE [LARGE SCALE GENOMIC DNA]</scope>
</reference>